<dbReference type="InterPro" id="IPR025699">
    <property type="entry name" value="ABC2_memb-like"/>
</dbReference>
<evidence type="ECO:0000313" key="2">
    <source>
        <dbReference type="EMBL" id="CEO90491.1"/>
    </source>
</evidence>
<keyword evidence="3" id="KW-1185">Reference proteome</keyword>
<reference evidence="3" key="1">
    <citation type="submission" date="2015-01" db="EMBL/GenBank/DDBJ databases">
        <authorList>
            <person name="Manzoor Shahid"/>
            <person name="Zubair Saima"/>
        </authorList>
    </citation>
    <scope>NUCLEOTIDE SEQUENCE [LARGE SCALE GENOMIC DNA]</scope>
    <source>
        <strain evidence="3">Sp3</strain>
    </source>
</reference>
<gene>
    <name evidence="2" type="ORF">SSCH_910002</name>
</gene>
<feature type="transmembrane region" description="Helical" evidence="1">
    <location>
        <begin position="133"/>
        <end position="156"/>
    </location>
</feature>
<dbReference type="Proteomes" id="UP000046155">
    <property type="component" value="Unassembled WGS sequence"/>
</dbReference>
<feature type="transmembrane region" description="Helical" evidence="1">
    <location>
        <begin position="176"/>
        <end position="201"/>
    </location>
</feature>
<keyword evidence="1" id="KW-0812">Transmembrane</keyword>
<dbReference type="Pfam" id="PF13346">
    <property type="entry name" value="ABC2_membrane_5"/>
    <property type="match status" value="1"/>
</dbReference>
<protein>
    <submittedName>
        <fullName evidence="2">Uncharacterized protein</fullName>
    </submittedName>
</protein>
<keyword evidence="1" id="KW-0472">Membrane</keyword>
<evidence type="ECO:0000256" key="1">
    <source>
        <dbReference type="SAM" id="Phobius"/>
    </source>
</evidence>
<sequence length="259" mass="29035">MMDAVAASQSPIIQKYNTESYIAAPMLYDITTLGDPGVVYPNASSPGYWYYGVYKPDGNGGYTLDNPFGNPLPKVEGPFDYDLEDGDLVILPVQAFIFITFLSISVLALTSIRRDSVTRWNRYERTMPIKQKTIVLSKYISYILWVLVATVIAVIFTHMLVAVKGHQYFDFGMRDILTIFFVSVAFSLSICSFFYLGLYLIGYQKCDILIMISAILSVCFTAIMIVILNSADITIETGRIIILGVSVVFLLLSYEKISF</sequence>
<name>A0A0B7MR44_9FIRM</name>
<dbReference type="AlphaFoldDB" id="A0A0B7MR44"/>
<dbReference type="EMBL" id="CDRZ01000293">
    <property type="protein sequence ID" value="CEO90491.1"/>
    <property type="molecule type" value="Genomic_DNA"/>
</dbReference>
<organism evidence="2 3">
    <name type="scientific">Syntrophaceticus schinkii</name>
    <dbReference type="NCBI Taxonomy" id="499207"/>
    <lineage>
        <taxon>Bacteria</taxon>
        <taxon>Bacillati</taxon>
        <taxon>Bacillota</taxon>
        <taxon>Clostridia</taxon>
        <taxon>Thermoanaerobacterales</taxon>
        <taxon>Thermoanaerobacterales Family III. Incertae Sedis</taxon>
        <taxon>Syntrophaceticus</taxon>
    </lineage>
</organism>
<dbReference type="OrthoDB" id="1655186at2"/>
<accession>A0A0B7MR44</accession>
<evidence type="ECO:0000313" key="3">
    <source>
        <dbReference type="Proteomes" id="UP000046155"/>
    </source>
</evidence>
<feature type="transmembrane region" description="Helical" evidence="1">
    <location>
        <begin position="208"/>
        <end position="231"/>
    </location>
</feature>
<feature type="transmembrane region" description="Helical" evidence="1">
    <location>
        <begin position="237"/>
        <end position="254"/>
    </location>
</feature>
<proteinExistence type="predicted"/>
<keyword evidence="1" id="KW-1133">Transmembrane helix</keyword>
<feature type="transmembrane region" description="Helical" evidence="1">
    <location>
        <begin position="89"/>
        <end position="112"/>
    </location>
</feature>